<protein>
    <submittedName>
        <fullName evidence="2">Protein U4</fullName>
    </submittedName>
</protein>
<reference evidence="2 3" key="5">
    <citation type="journal article" date="2016" name="MSphere">
        <title>Comparison of the Gene Coding Contents and Other Unusual Features of the GC-Rich and AT-Rich Branch Probosciviruses.</title>
        <authorList>
            <person name="Ling P.D."/>
            <person name="Long S.Y."/>
            <person name="Zong J.C."/>
            <person name="Heaggans S.Y."/>
            <person name="Qin X."/>
            <person name="Hayward G.S."/>
        </authorList>
    </citation>
    <scope>NUCLEOTIDE SEQUENCE [LARGE SCALE GENOMIC DNA]</scope>
    <source>
        <strain evidence="2">North American NAP69</strain>
    </source>
</reference>
<reference evidence="2 3" key="4">
    <citation type="journal article" date="2016" name="MSphere">
        <title>Complete Genome Sequence of Elephant Endotheliotropic Herpesvirus 4, the First Example of a GC-Rich Branch Proboscivirus.</title>
        <authorList>
            <person name="Ling P.D."/>
            <person name="Long S.Y."/>
            <person name="Fuery A."/>
            <person name="Peng R.S."/>
            <person name="Heaggans S.Y."/>
            <person name="Qin X."/>
            <person name="Worley K.C."/>
            <person name="Dugan S."/>
            <person name="Hayward G.S."/>
        </authorList>
    </citation>
    <scope>NUCLEOTIDE SEQUENCE [LARGE SCALE GENOMIC DNA]</scope>
    <source>
        <strain evidence="2">North American NAP69</strain>
    </source>
</reference>
<sequence length="554" mass="63894">MVLRFLRKEMLCNNTNANNTNGKANVTAMQALYNSEYSHIFKGPVQERVTYRFGDLQATYANIPHIDVQTSDVTQELIYKTANMTCSSLMNMHGMTPETDAELWVIFYKLFSMHEGHFHPSNAVSFEVFLNKLTAMYEEIKARDELLASVNFALGMGYFYMAYFVMYNHKKGNPLNFLHELCHVVHRLVDQVYMLELRNLNNRKVQEFAMVVRDVLNSQRVSQFYDYSVFCRIAAVTHIVANILCGCPDVCRQGEQSLHCQFLRTLGLGPSHRSRPASPPATENVMSLPAGSYVNQTLSIRTRFPGTGPELFKNTENVVGIVPPPTLYHVTDSATERIKMCLKHDFYMTEFYNNKESNNYILPVQSTPAREQQDMALKLFNNVVFGMYLACQVRQIILSQWKILLSLFRNQIEKLIELLPACHARGCMYRLAYHLDFHTKSFGAIFKEYVGLVPELLMHAQNLQANDSESLRANIIVEYLIDDKFSPEIPGFENTYLRMARDYRFDILRGNRNPFPMFALDLSDARNLVFSNEAFHTFYNVIPYDDIIPNYSSF</sequence>
<dbReference type="EMBL" id="KT832477">
    <property type="protein sequence ID" value="ALM25973.1"/>
    <property type="molecule type" value="Genomic_DNA"/>
</dbReference>
<evidence type="ECO:0000313" key="3">
    <source>
        <dbReference type="Proteomes" id="UP000161618"/>
    </source>
</evidence>
<keyword evidence="1" id="KW-0812">Transmembrane</keyword>
<keyword evidence="1" id="KW-0472">Membrane</keyword>
<name>A0A0S1TQK3_9BETA</name>
<reference evidence="3" key="3">
    <citation type="journal article" date="2014" name="J. Virol.">
        <title>Comparative genome analysis of four elephant endotheliotropic herpesviruses, EEHV3, EEHV4, EEHV5, and EEHV6, from cases of hemorrhagic disease or viremia.</title>
        <authorList>
            <person name="Zong JC"/>
            <person name="Latimer EM"/>
            <person name="Long SY"/>
            <person name="Richman LK"/>
            <person name="Heaggans SY"/>
            <person name="Hayward GS."/>
        </authorList>
    </citation>
    <scope>NUCLEOTIDE SEQUENCE [LARGE SCALE GENOMIC DNA]</scope>
</reference>
<dbReference type="OrthoDB" id="4322at10239"/>
<dbReference type="GeneID" id="26196562"/>
<dbReference type="RefSeq" id="YP_009179290.1">
    <property type="nucleotide sequence ID" value="NC_028379.1"/>
</dbReference>
<reference evidence="3" key="1">
    <citation type="journal article" date="2009" name="Vet. Pathol.">
        <title>Clinico-pathologic features of fatal disease attributed to new variants of endotheliotropic herpesviruses in two Asian elephants (Elephas maximus).</title>
        <authorList>
            <person name="Garner M.M."/>
            <person name="Helmick K."/>
            <person name="Ochsenreiter J."/>
            <person name="Richman L.K."/>
            <person name="Latimer E."/>
            <person name="Wise A.G."/>
            <person name="Maes R.K."/>
            <person name="Kiupel M."/>
            <person name="Nordhausen R.W."/>
            <person name="Zong J.C."/>
            <person name="Hayward G.S."/>
        </authorList>
    </citation>
    <scope>NUCLEOTIDE SEQUENCE [LARGE SCALE GENOMIC DNA]</scope>
</reference>
<gene>
    <name evidence="2" type="primary">U4</name>
</gene>
<dbReference type="Proteomes" id="UP000161618">
    <property type="component" value="Segment"/>
</dbReference>
<accession>A0A0S1TQK3</accession>
<dbReference type="KEGG" id="vg:26196562"/>
<proteinExistence type="predicted"/>
<reference evidence="3" key="2">
    <citation type="journal article" date="2011" name="Vet. Microbiol.">
        <title>Detection and evaluation of novel herpesviruses in routine and pathological samples from Asian and African elephants: identification of two new probosciviruses (EEHV5 and EEHV6) and two new gammaherpesviruses (EGHV3B and EGHV5).</title>
        <authorList>
            <person name="Latimer E"/>
            <person name="Zong JC"/>
            <person name="Heaggans SY"/>
            <person name="Richman LK"/>
            <person name="Hayward GS."/>
        </authorList>
    </citation>
    <scope>NUCLEOTIDE SEQUENCE [LARGE SCALE GENOMIC DNA]</scope>
</reference>
<organism evidence="2 3">
    <name type="scientific">Elephant endotheliotropic herpesvirus 4</name>
    <dbReference type="NCBI Taxonomy" id="548914"/>
    <lineage>
        <taxon>Viruses</taxon>
        <taxon>Duplodnaviria</taxon>
        <taxon>Heunggongvirae</taxon>
        <taxon>Peploviricota</taxon>
        <taxon>Herviviricetes</taxon>
        <taxon>Herpesvirales</taxon>
        <taxon>Orthoherpesviridae</taxon>
        <taxon>Betaherpesvirinae</taxon>
        <taxon>Proboscivirus</taxon>
    </lineage>
</organism>
<evidence type="ECO:0000256" key="1">
    <source>
        <dbReference type="SAM" id="Phobius"/>
    </source>
</evidence>
<keyword evidence="3" id="KW-1185">Reference proteome</keyword>
<feature type="transmembrane region" description="Helical" evidence="1">
    <location>
        <begin position="146"/>
        <end position="166"/>
    </location>
</feature>
<keyword evidence="1" id="KW-1133">Transmembrane helix</keyword>
<evidence type="ECO:0000313" key="2">
    <source>
        <dbReference type="EMBL" id="ALM25973.1"/>
    </source>
</evidence>